<comment type="caution">
    <text evidence="3">The sequence shown here is derived from an EMBL/GenBank/DDBJ whole genome shotgun (WGS) entry which is preliminary data.</text>
</comment>
<feature type="compositionally biased region" description="Low complexity" evidence="1">
    <location>
        <begin position="107"/>
        <end position="116"/>
    </location>
</feature>
<evidence type="ECO:0000313" key="4">
    <source>
        <dbReference type="Proteomes" id="UP000703269"/>
    </source>
</evidence>
<protein>
    <submittedName>
        <fullName evidence="3">Uncharacterized protein</fullName>
    </submittedName>
</protein>
<sequence>MHALSLIPLAMTPDAGTSVAWYGIPGTKGNPKSVVDFVVDGDQATASTITAVPPPSMPVVQRLYSSPPLPTGTHTIVVTALDVQSARIRFDYVEYTPDDAAQNGTYASSAAPSPSVATPPPPATTTPPSTTTSPPSSPSTQLSSSQLGASPKLGTILPAVLVPCLGLLLLASALITRRRCMRRWGRKDFNMHVNPFNAAPSSRPVVTAKALEMVVHVEGQSPVSEEEAADREESPPPYPSSSPRVVRAASVARARTKARVR</sequence>
<feature type="region of interest" description="Disordered" evidence="1">
    <location>
        <begin position="219"/>
        <end position="261"/>
    </location>
</feature>
<dbReference type="OrthoDB" id="3265734at2759"/>
<feature type="transmembrane region" description="Helical" evidence="2">
    <location>
        <begin position="156"/>
        <end position="176"/>
    </location>
</feature>
<keyword evidence="2" id="KW-1133">Transmembrane helix</keyword>
<proteinExistence type="predicted"/>
<dbReference type="AlphaFoldDB" id="A0A9P3LFQ5"/>
<keyword evidence="2" id="KW-0472">Membrane</keyword>
<feature type="compositionally biased region" description="Low complexity" evidence="1">
    <location>
        <begin position="241"/>
        <end position="253"/>
    </location>
</feature>
<gene>
    <name evidence="3" type="ORF">PsYK624_099370</name>
</gene>
<feature type="region of interest" description="Disordered" evidence="1">
    <location>
        <begin position="103"/>
        <end position="147"/>
    </location>
</feature>
<dbReference type="Gene3D" id="2.60.120.260">
    <property type="entry name" value="Galactose-binding domain-like"/>
    <property type="match status" value="1"/>
</dbReference>
<evidence type="ECO:0000256" key="1">
    <source>
        <dbReference type="SAM" id="MobiDB-lite"/>
    </source>
</evidence>
<dbReference type="EMBL" id="BPQB01000035">
    <property type="protein sequence ID" value="GJE93776.1"/>
    <property type="molecule type" value="Genomic_DNA"/>
</dbReference>
<accession>A0A9P3LFQ5</accession>
<name>A0A9P3LFQ5_9APHY</name>
<keyword evidence="4" id="KW-1185">Reference proteome</keyword>
<evidence type="ECO:0000313" key="3">
    <source>
        <dbReference type="EMBL" id="GJE93776.1"/>
    </source>
</evidence>
<keyword evidence="2" id="KW-0812">Transmembrane</keyword>
<evidence type="ECO:0000256" key="2">
    <source>
        <dbReference type="SAM" id="Phobius"/>
    </source>
</evidence>
<reference evidence="3 4" key="1">
    <citation type="submission" date="2021-08" db="EMBL/GenBank/DDBJ databases">
        <title>Draft Genome Sequence of Phanerochaete sordida strain YK-624.</title>
        <authorList>
            <person name="Mori T."/>
            <person name="Dohra H."/>
            <person name="Suzuki T."/>
            <person name="Kawagishi H."/>
            <person name="Hirai H."/>
        </authorList>
    </citation>
    <scope>NUCLEOTIDE SEQUENCE [LARGE SCALE GENOMIC DNA]</scope>
    <source>
        <strain evidence="3 4">YK-624</strain>
    </source>
</reference>
<dbReference type="Proteomes" id="UP000703269">
    <property type="component" value="Unassembled WGS sequence"/>
</dbReference>
<organism evidence="3 4">
    <name type="scientific">Phanerochaete sordida</name>
    <dbReference type="NCBI Taxonomy" id="48140"/>
    <lineage>
        <taxon>Eukaryota</taxon>
        <taxon>Fungi</taxon>
        <taxon>Dikarya</taxon>
        <taxon>Basidiomycota</taxon>
        <taxon>Agaricomycotina</taxon>
        <taxon>Agaricomycetes</taxon>
        <taxon>Polyporales</taxon>
        <taxon>Phanerochaetaceae</taxon>
        <taxon>Phanerochaete</taxon>
    </lineage>
</organism>
<feature type="compositionally biased region" description="Low complexity" evidence="1">
    <location>
        <begin position="126"/>
        <end position="145"/>
    </location>
</feature>